<organism evidence="2 3">
    <name type="scientific">Rhodovulum viride</name>
    <dbReference type="NCBI Taxonomy" id="1231134"/>
    <lineage>
        <taxon>Bacteria</taxon>
        <taxon>Pseudomonadati</taxon>
        <taxon>Pseudomonadota</taxon>
        <taxon>Alphaproteobacteria</taxon>
        <taxon>Rhodobacterales</taxon>
        <taxon>Paracoccaceae</taxon>
        <taxon>Rhodovulum</taxon>
    </lineage>
</organism>
<proteinExistence type="predicted"/>
<evidence type="ECO:0000313" key="3">
    <source>
        <dbReference type="Proteomes" id="UP000248659"/>
    </source>
</evidence>
<dbReference type="RefSeq" id="WP_112316459.1">
    <property type="nucleotide sequence ID" value="NZ_MUAV01000017.1"/>
</dbReference>
<reference evidence="2 3" key="1">
    <citation type="submission" date="2017-01" db="EMBL/GenBank/DDBJ databases">
        <title>Genome sequence of Rhodovulum viride JA756.</title>
        <authorList>
            <person name="Lakshmi K.V."/>
            <person name="Tushar L.D."/>
            <person name="Sasikala C."/>
            <person name="Venkataramana C."/>
        </authorList>
    </citation>
    <scope>NUCLEOTIDE SEQUENCE [LARGE SCALE GENOMIC DNA]</scope>
    <source>
        <strain evidence="2 3">JA756</strain>
    </source>
</reference>
<protein>
    <recommendedName>
        <fullName evidence="4">Transposase</fullName>
    </recommendedName>
</protein>
<dbReference type="Proteomes" id="UP000248659">
    <property type="component" value="Unassembled WGS sequence"/>
</dbReference>
<accession>A0ABX9DG25</accession>
<evidence type="ECO:0008006" key="4">
    <source>
        <dbReference type="Google" id="ProtNLM"/>
    </source>
</evidence>
<dbReference type="InterPro" id="IPR036388">
    <property type="entry name" value="WH-like_DNA-bd_sf"/>
</dbReference>
<evidence type="ECO:0000313" key="2">
    <source>
        <dbReference type="EMBL" id="RAP40556.1"/>
    </source>
</evidence>
<name>A0ABX9DG25_9RHOB</name>
<keyword evidence="3" id="KW-1185">Reference proteome</keyword>
<dbReference type="EMBL" id="MUAV01000017">
    <property type="protein sequence ID" value="RAP40556.1"/>
    <property type="molecule type" value="Genomic_DNA"/>
</dbReference>
<gene>
    <name evidence="2" type="ORF">BYZ73_14185</name>
</gene>
<comment type="caution">
    <text evidence="2">The sequence shown here is derived from an EMBL/GenBank/DDBJ whole genome shotgun (WGS) entry which is preliminary data.</text>
</comment>
<dbReference type="Gene3D" id="1.10.10.10">
    <property type="entry name" value="Winged helix-like DNA-binding domain superfamily/Winged helix DNA-binding domain"/>
    <property type="match status" value="1"/>
</dbReference>
<evidence type="ECO:0000256" key="1">
    <source>
        <dbReference type="SAM" id="MobiDB-lite"/>
    </source>
</evidence>
<sequence length="134" mass="15056">MSRKSFSPSCPAKLRERGVRLFRERRGEHAGDNAAYRAIAPKLGWSSDSLRVWCQRTERDAGARPDQRRAGPERAVGAPLVRETIVNDLEREVRELRTANESLTEEDQENVRGTFSPTKASAYIAQADLDSRDG</sequence>
<feature type="region of interest" description="Disordered" evidence="1">
    <location>
        <begin position="98"/>
        <end position="134"/>
    </location>
</feature>